<keyword evidence="2" id="KW-0378">Hydrolase</keyword>
<dbReference type="GO" id="GO:0061522">
    <property type="term" value="F:1,4-dihydroxy-2-naphthoyl-CoA thioesterase activity"/>
    <property type="evidence" value="ECO:0007669"/>
    <property type="project" value="TreeGrafter"/>
</dbReference>
<comment type="caution">
    <text evidence="4">The sequence shown here is derived from an EMBL/GenBank/DDBJ whole genome shotgun (WGS) entry which is preliminary data.</text>
</comment>
<gene>
    <name evidence="4" type="ORF">JDP02_09425</name>
</gene>
<dbReference type="GO" id="GO:0005829">
    <property type="term" value="C:cytosol"/>
    <property type="evidence" value="ECO:0007669"/>
    <property type="project" value="TreeGrafter"/>
</dbReference>
<keyword evidence="5" id="KW-1185">Reference proteome</keyword>
<dbReference type="PANTHER" id="PTHR43240:SF5">
    <property type="entry name" value="1,4-DIHYDROXY-2-NAPHTHOYL-COA THIOESTERASE 1"/>
    <property type="match status" value="1"/>
</dbReference>
<dbReference type="InterPro" id="IPR006683">
    <property type="entry name" value="Thioestr_dom"/>
</dbReference>
<dbReference type="SUPFAM" id="SSF54637">
    <property type="entry name" value="Thioesterase/thiol ester dehydrase-isomerase"/>
    <property type="match status" value="1"/>
</dbReference>
<dbReference type="AlphaFoldDB" id="A0A8I1L9J8"/>
<evidence type="ECO:0000313" key="5">
    <source>
        <dbReference type="Proteomes" id="UP000603369"/>
    </source>
</evidence>
<evidence type="ECO:0000313" key="4">
    <source>
        <dbReference type="EMBL" id="MBK3428723.1"/>
    </source>
</evidence>
<evidence type="ECO:0000256" key="2">
    <source>
        <dbReference type="ARBA" id="ARBA00022801"/>
    </source>
</evidence>
<dbReference type="EMBL" id="JAEHFL010000014">
    <property type="protein sequence ID" value="MBK3428723.1"/>
    <property type="molecule type" value="Genomic_DNA"/>
</dbReference>
<dbReference type="Proteomes" id="UP000603369">
    <property type="component" value="Unassembled WGS sequence"/>
</dbReference>
<dbReference type="RefSeq" id="WP_200436135.1">
    <property type="nucleotide sequence ID" value="NZ_JAEHFL010000014.1"/>
</dbReference>
<name>A0A8I1L9J8_9CORY</name>
<sequence>MSDTQKLNDLLHVAHTRVLNAEELVSLNALNGGLAELLGLQFTHVGPREARAKLQVLPEHHQPWGVANGGLYCSIAETVASIASVAAADAPAVGVNNSSDFIRSTGEGELEAVATPVQLGGRTHLWSVEMRQGRELIARTTLRTMILR</sequence>
<organism evidence="4 5">
    <name type="scientific">Corynebacterium tuberculostearicum</name>
    <dbReference type="NCBI Taxonomy" id="38304"/>
    <lineage>
        <taxon>Bacteria</taxon>
        <taxon>Bacillati</taxon>
        <taxon>Actinomycetota</taxon>
        <taxon>Actinomycetes</taxon>
        <taxon>Mycobacteriales</taxon>
        <taxon>Corynebacteriaceae</taxon>
        <taxon>Corynebacterium</taxon>
    </lineage>
</organism>
<dbReference type="Pfam" id="PF03061">
    <property type="entry name" value="4HBT"/>
    <property type="match status" value="1"/>
</dbReference>
<dbReference type="NCBIfam" id="TIGR00369">
    <property type="entry name" value="unchar_dom_1"/>
    <property type="match status" value="1"/>
</dbReference>
<dbReference type="Gene3D" id="3.10.129.10">
    <property type="entry name" value="Hotdog Thioesterase"/>
    <property type="match status" value="1"/>
</dbReference>
<evidence type="ECO:0000259" key="3">
    <source>
        <dbReference type="Pfam" id="PF03061"/>
    </source>
</evidence>
<dbReference type="PANTHER" id="PTHR43240">
    <property type="entry name" value="1,4-DIHYDROXY-2-NAPHTHOYL-COA THIOESTERASE 1"/>
    <property type="match status" value="1"/>
</dbReference>
<protein>
    <submittedName>
        <fullName evidence="4">PaaI family thioesterase</fullName>
    </submittedName>
</protein>
<evidence type="ECO:0000256" key="1">
    <source>
        <dbReference type="ARBA" id="ARBA00008324"/>
    </source>
</evidence>
<dbReference type="InterPro" id="IPR029069">
    <property type="entry name" value="HotDog_dom_sf"/>
</dbReference>
<reference evidence="4 5" key="1">
    <citation type="submission" date="2020-12" db="EMBL/GenBank/DDBJ databases">
        <title>Draft genome sequence of the commensal strain Corynebacterium tuberculostearicum MFP09/CIP 102622 isolated from human skin.</title>
        <authorList>
            <person name="Boukerb A.M."/>
            <person name="Janvier X."/>
            <person name="Feuilloley M.G.J."/>
            <person name="Groboillot A."/>
        </authorList>
    </citation>
    <scope>NUCLEOTIDE SEQUENCE [LARGE SCALE GENOMIC DNA]</scope>
    <source>
        <strain evidence="4 5">CIP 102622</strain>
    </source>
</reference>
<feature type="domain" description="Thioesterase" evidence="3">
    <location>
        <begin position="65"/>
        <end position="133"/>
    </location>
</feature>
<dbReference type="InterPro" id="IPR003736">
    <property type="entry name" value="PAAI_dom"/>
</dbReference>
<proteinExistence type="inferred from homology"/>
<accession>A0A8I1L9J8</accession>
<comment type="similarity">
    <text evidence="1">Belongs to the thioesterase PaaI family.</text>
</comment>
<dbReference type="CDD" id="cd03443">
    <property type="entry name" value="PaaI_thioesterase"/>
    <property type="match status" value="1"/>
</dbReference>